<feature type="region of interest" description="Disordered" evidence="1">
    <location>
        <begin position="334"/>
        <end position="359"/>
    </location>
</feature>
<keyword evidence="2" id="KW-1133">Transmembrane helix</keyword>
<feature type="compositionally biased region" description="Low complexity" evidence="1">
    <location>
        <begin position="125"/>
        <end position="180"/>
    </location>
</feature>
<evidence type="ECO:0000256" key="1">
    <source>
        <dbReference type="SAM" id="MobiDB-lite"/>
    </source>
</evidence>
<dbReference type="EMBL" id="JARKIF010000006">
    <property type="protein sequence ID" value="KAJ7636260.1"/>
    <property type="molecule type" value="Genomic_DNA"/>
</dbReference>
<feature type="compositionally biased region" description="Basic and acidic residues" evidence="1">
    <location>
        <begin position="234"/>
        <end position="245"/>
    </location>
</feature>
<feature type="region of interest" description="Disordered" evidence="1">
    <location>
        <begin position="278"/>
        <end position="300"/>
    </location>
</feature>
<sequence>MARRIERPLFVRSRRFGSSGALMRYLSAILIRPLCSEVSEGYELRGLCPLGEHCCGNDQPLNTRSWSSYAQEFNCGLEPSRMPSLPTTSPTISALPTWVILMASATPTPVTFDAQKAVSFVDSGSPTTAQQSPSSASATVPLAQSSSTTPGAPGSSMSSVQSTASSGFSPSSTSPLPAPTAISGAQHGAFPTAAIIGIAVGSVLLLSLALLLCRYCRRIQRRSPIAAGSLQHLHASDSPREEHDTSITPSGPEAQGTIRPYSVFRCDFPATVGHRHGKVPPPVDFEPVSESSPNVSTDTAGRLREQIAAQEARIRELESQTQMTLNLPALRDDGASGVSISSTGRQPPMYSEGGRGPII</sequence>
<feature type="transmembrane region" description="Helical" evidence="2">
    <location>
        <begin position="189"/>
        <end position="213"/>
    </location>
</feature>
<dbReference type="AlphaFoldDB" id="A0AAD7C0W4"/>
<feature type="compositionally biased region" description="Polar residues" evidence="1">
    <location>
        <begin position="289"/>
        <end position="299"/>
    </location>
</feature>
<evidence type="ECO:0000313" key="3">
    <source>
        <dbReference type="EMBL" id="KAJ7636260.1"/>
    </source>
</evidence>
<feature type="region of interest" description="Disordered" evidence="1">
    <location>
        <begin position="123"/>
        <end position="180"/>
    </location>
</feature>
<evidence type="ECO:0000256" key="2">
    <source>
        <dbReference type="SAM" id="Phobius"/>
    </source>
</evidence>
<keyword evidence="2" id="KW-0472">Membrane</keyword>
<gene>
    <name evidence="3" type="ORF">FB45DRAFT_1001440</name>
</gene>
<evidence type="ECO:0000313" key="4">
    <source>
        <dbReference type="Proteomes" id="UP001221142"/>
    </source>
</evidence>
<keyword evidence="4" id="KW-1185">Reference proteome</keyword>
<dbReference type="Proteomes" id="UP001221142">
    <property type="component" value="Unassembled WGS sequence"/>
</dbReference>
<name>A0AAD7C0W4_9AGAR</name>
<protein>
    <submittedName>
        <fullName evidence="3">Uncharacterized protein</fullName>
    </submittedName>
</protein>
<reference evidence="3" key="1">
    <citation type="submission" date="2023-03" db="EMBL/GenBank/DDBJ databases">
        <title>Massive genome expansion in bonnet fungi (Mycena s.s.) driven by repeated elements and novel gene families across ecological guilds.</title>
        <authorList>
            <consortium name="Lawrence Berkeley National Laboratory"/>
            <person name="Harder C.B."/>
            <person name="Miyauchi S."/>
            <person name="Viragh M."/>
            <person name="Kuo A."/>
            <person name="Thoen E."/>
            <person name="Andreopoulos B."/>
            <person name="Lu D."/>
            <person name="Skrede I."/>
            <person name="Drula E."/>
            <person name="Henrissat B."/>
            <person name="Morin E."/>
            <person name="Kohler A."/>
            <person name="Barry K."/>
            <person name="LaButti K."/>
            <person name="Morin E."/>
            <person name="Salamov A."/>
            <person name="Lipzen A."/>
            <person name="Mereny Z."/>
            <person name="Hegedus B."/>
            <person name="Baldrian P."/>
            <person name="Stursova M."/>
            <person name="Weitz H."/>
            <person name="Taylor A."/>
            <person name="Grigoriev I.V."/>
            <person name="Nagy L.G."/>
            <person name="Martin F."/>
            <person name="Kauserud H."/>
        </authorList>
    </citation>
    <scope>NUCLEOTIDE SEQUENCE</scope>
    <source>
        <strain evidence="3">9284</strain>
    </source>
</reference>
<accession>A0AAD7C0W4</accession>
<organism evidence="3 4">
    <name type="scientific">Roridomyces roridus</name>
    <dbReference type="NCBI Taxonomy" id="1738132"/>
    <lineage>
        <taxon>Eukaryota</taxon>
        <taxon>Fungi</taxon>
        <taxon>Dikarya</taxon>
        <taxon>Basidiomycota</taxon>
        <taxon>Agaricomycotina</taxon>
        <taxon>Agaricomycetes</taxon>
        <taxon>Agaricomycetidae</taxon>
        <taxon>Agaricales</taxon>
        <taxon>Marasmiineae</taxon>
        <taxon>Mycenaceae</taxon>
        <taxon>Roridomyces</taxon>
    </lineage>
</organism>
<keyword evidence="2" id="KW-0812">Transmembrane</keyword>
<comment type="caution">
    <text evidence="3">The sequence shown here is derived from an EMBL/GenBank/DDBJ whole genome shotgun (WGS) entry which is preliminary data.</text>
</comment>
<feature type="region of interest" description="Disordered" evidence="1">
    <location>
        <begin position="230"/>
        <end position="258"/>
    </location>
</feature>
<proteinExistence type="predicted"/>